<evidence type="ECO:0000256" key="1">
    <source>
        <dbReference type="SAM" id="MobiDB-lite"/>
    </source>
</evidence>
<dbReference type="AlphaFoldDB" id="A0A4R3I353"/>
<accession>A0A4R3I353</accession>
<dbReference type="EMBL" id="SLZR01000010">
    <property type="protein sequence ID" value="TCS40218.1"/>
    <property type="molecule type" value="Genomic_DNA"/>
</dbReference>
<feature type="region of interest" description="Disordered" evidence="1">
    <location>
        <begin position="90"/>
        <end position="109"/>
    </location>
</feature>
<sequence>MKANLLALLLLSASIAATSFAEDEDMVTDRIDFSSARIMGQSNDFGAVYLSHRKTNELDSLLSIRSNYRLEVLFELDYLPVDESGEPIMPASYGQQGYEPGFEPVQQGK</sequence>
<dbReference type="Proteomes" id="UP000295793">
    <property type="component" value="Unassembled WGS sequence"/>
</dbReference>
<gene>
    <name evidence="3" type="ORF">BCF53_110140</name>
</gene>
<comment type="caution">
    <text evidence="3">The sequence shown here is derived from an EMBL/GenBank/DDBJ whole genome shotgun (WGS) entry which is preliminary data.</text>
</comment>
<feature type="signal peptide" evidence="2">
    <location>
        <begin position="1"/>
        <end position="21"/>
    </location>
</feature>
<dbReference type="RefSeq" id="WP_132702108.1">
    <property type="nucleotide sequence ID" value="NZ_SLZR01000010.1"/>
</dbReference>
<organism evidence="3 4">
    <name type="scientific">Reinekea marinisedimentorum</name>
    <dbReference type="NCBI Taxonomy" id="230495"/>
    <lineage>
        <taxon>Bacteria</taxon>
        <taxon>Pseudomonadati</taxon>
        <taxon>Pseudomonadota</taxon>
        <taxon>Gammaproteobacteria</taxon>
        <taxon>Oceanospirillales</taxon>
        <taxon>Saccharospirillaceae</taxon>
        <taxon>Reinekea</taxon>
    </lineage>
</organism>
<evidence type="ECO:0000256" key="2">
    <source>
        <dbReference type="SAM" id="SignalP"/>
    </source>
</evidence>
<evidence type="ECO:0000313" key="4">
    <source>
        <dbReference type="Proteomes" id="UP000295793"/>
    </source>
</evidence>
<keyword evidence="4" id="KW-1185">Reference proteome</keyword>
<feature type="chain" id="PRO_5020545592" evidence="2">
    <location>
        <begin position="22"/>
        <end position="109"/>
    </location>
</feature>
<evidence type="ECO:0000313" key="3">
    <source>
        <dbReference type="EMBL" id="TCS40218.1"/>
    </source>
</evidence>
<name>A0A4R3I353_9GAMM</name>
<proteinExistence type="predicted"/>
<protein>
    <submittedName>
        <fullName evidence="3">Uncharacterized protein</fullName>
    </submittedName>
</protein>
<reference evidence="3 4" key="1">
    <citation type="submission" date="2019-03" db="EMBL/GenBank/DDBJ databases">
        <title>Genomic Encyclopedia of Archaeal and Bacterial Type Strains, Phase II (KMG-II): from individual species to whole genera.</title>
        <authorList>
            <person name="Goeker M."/>
        </authorList>
    </citation>
    <scope>NUCLEOTIDE SEQUENCE [LARGE SCALE GENOMIC DNA]</scope>
    <source>
        <strain evidence="3 4">DSM 15388</strain>
    </source>
</reference>
<keyword evidence="2" id="KW-0732">Signal</keyword>